<comment type="caution">
    <text evidence="12">The sequence shown here is derived from an EMBL/GenBank/DDBJ whole genome shotgun (WGS) entry which is preliminary data.</text>
</comment>
<dbReference type="Pfam" id="PF00001">
    <property type="entry name" value="7tm_1"/>
    <property type="match status" value="1"/>
</dbReference>
<dbReference type="PROSITE" id="PS50262">
    <property type="entry name" value="G_PROTEIN_RECEP_F1_2"/>
    <property type="match status" value="1"/>
</dbReference>
<evidence type="ECO:0000259" key="11">
    <source>
        <dbReference type="PROSITE" id="PS50262"/>
    </source>
</evidence>
<evidence type="ECO:0000313" key="12">
    <source>
        <dbReference type="EMBL" id="KHN80310.1"/>
    </source>
</evidence>
<evidence type="ECO:0000313" key="13">
    <source>
        <dbReference type="Proteomes" id="UP000031036"/>
    </source>
</evidence>
<evidence type="ECO:0000256" key="3">
    <source>
        <dbReference type="ARBA" id="ARBA00022692"/>
    </source>
</evidence>
<feature type="transmembrane region" description="Helical" evidence="10">
    <location>
        <begin position="122"/>
        <end position="144"/>
    </location>
</feature>
<keyword evidence="3 10" id="KW-0812">Transmembrane</keyword>
<reference evidence="12 13" key="1">
    <citation type="submission" date="2014-11" db="EMBL/GenBank/DDBJ databases">
        <title>Genetic blueprint of the zoonotic pathogen Toxocara canis.</title>
        <authorList>
            <person name="Zhu X.-Q."/>
            <person name="Korhonen P.K."/>
            <person name="Cai H."/>
            <person name="Young N.D."/>
            <person name="Nejsum P."/>
            <person name="von Samson-Himmelstjerna G."/>
            <person name="Boag P.R."/>
            <person name="Tan P."/>
            <person name="Li Q."/>
            <person name="Min J."/>
            <person name="Yang Y."/>
            <person name="Wang X."/>
            <person name="Fang X."/>
            <person name="Hall R.S."/>
            <person name="Hofmann A."/>
            <person name="Sternberg P.W."/>
            <person name="Jex A.R."/>
            <person name="Gasser R.B."/>
        </authorList>
    </citation>
    <scope>NUCLEOTIDE SEQUENCE [LARGE SCALE GENOMIC DNA]</scope>
    <source>
        <strain evidence="12">PN_DK_2014</strain>
    </source>
</reference>
<dbReference type="Gene3D" id="1.20.1070.10">
    <property type="entry name" value="Rhodopsin 7-helix transmembrane proteins"/>
    <property type="match status" value="1"/>
</dbReference>
<comment type="subcellular location">
    <subcellularLocation>
        <location evidence="1">Cell membrane</location>
        <topology evidence="1">Multi-pass membrane protein</topology>
    </subcellularLocation>
</comment>
<dbReference type="SUPFAM" id="SSF81321">
    <property type="entry name" value="Family A G protein-coupled receptor-like"/>
    <property type="match status" value="1"/>
</dbReference>
<keyword evidence="2" id="KW-1003">Cell membrane</keyword>
<name>A0A0B2VH82_TOXCA</name>
<gene>
    <name evidence="12" type="primary">ADORA2A</name>
    <name evidence="12" type="ORF">Tcan_06488</name>
</gene>
<evidence type="ECO:0000256" key="6">
    <source>
        <dbReference type="ARBA" id="ARBA00023136"/>
    </source>
</evidence>
<dbReference type="GO" id="GO:0005886">
    <property type="term" value="C:plasma membrane"/>
    <property type="evidence" value="ECO:0007669"/>
    <property type="project" value="UniProtKB-SubCell"/>
</dbReference>
<evidence type="ECO:0000256" key="10">
    <source>
        <dbReference type="SAM" id="Phobius"/>
    </source>
</evidence>
<dbReference type="PANTHER" id="PTHR24246">
    <property type="entry name" value="OLFACTORY RECEPTOR AND ADENOSINE RECEPTOR"/>
    <property type="match status" value="1"/>
</dbReference>
<keyword evidence="7 12" id="KW-0675">Receptor</keyword>
<feature type="transmembrane region" description="Helical" evidence="10">
    <location>
        <begin position="261"/>
        <end position="281"/>
    </location>
</feature>
<feature type="transmembrane region" description="Helical" evidence="10">
    <location>
        <begin position="79"/>
        <end position="101"/>
    </location>
</feature>
<dbReference type="Proteomes" id="UP000031036">
    <property type="component" value="Unassembled WGS sequence"/>
</dbReference>
<dbReference type="OMA" id="LSHMSCA"/>
<keyword evidence="9" id="KW-0807">Transducer</keyword>
<keyword evidence="4 10" id="KW-1133">Transmembrane helix</keyword>
<proteinExistence type="predicted"/>
<evidence type="ECO:0000256" key="1">
    <source>
        <dbReference type="ARBA" id="ARBA00004651"/>
    </source>
</evidence>
<accession>A0A0B2VH82</accession>
<evidence type="ECO:0000256" key="5">
    <source>
        <dbReference type="ARBA" id="ARBA00023040"/>
    </source>
</evidence>
<protein>
    <submittedName>
        <fullName evidence="12">Adenosine receptor A2a</fullName>
    </submittedName>
</protein>
<dbReference type="STRING" id="6265.A0A0B2VH82"/>
<dbReference type="PANTHER" id="PTHR24246:SF27">
    <property type="entry name" value="ADENOSINE RECEPTOR, ISOFORM A"/>
    <property type="match status" value="1"/>
</dbReference>
<evidence type="ECO:0000256" key="9">
    <source>
        <dbReference type="ARBA" id="ARBA00023224"/>
    </source>
</evidence>
<dbReference type="EMBL" id="JPKZ01001748">
    <property type="protein sequence ID" value="KHN80310.1"/>
    <property type="molecule type" value="Genomic_DNA"/>
</dbReference>
<evidence type="ECO:0000256" key="4">
    <source>
        <dbReference type="ARBA" id="ARBA00022989"/>
    </source>
</evidence>
<dbReference type="GO" id="GO:0004930">
    <property type="term" value="F:G protein-coupled receptor activity"/>
    <property type="evidence" value="ECO:0007669"/>
    <property type="project" value="UniProtKB-KW"/>
</dbReference>
<feature type="transmembrane region" description="Helical" evidence="10">
    <location>
        <begin position="164"/>
        <end position="189"/>
    </location>
</feature>
<evidence type="ECO:0000256" key="2">
    <source>
        <dbReference type="ARBA" id="ARBA00022475"/>
    </source>
</evidence>
<dbReference type="OrthoDB" id="9445642at2759"/>
<dbReference type="AlphaFoldDB" id="A0A0B2VH82"/>
<organism evidence="12 13">
    <name type="scientific">Toxocara canis</name>
    <name type="common">Canine roundworm</name>
    <dbReference type="NCBI Taxonomy" id="6265"/>
    <lineage>
        <taxon>Eukaryota</taxon>
        <taxon>Metazoa</taxon>
        <taxon>Ecdysozoa</taxon>
        <taxon>Nematoda</taxon>
        <taxon>Chromadorea</taxon>
        <taxon>Rhabditida</taxon>
        <taxon>Spirurina</taxon>
        <taxon>Ascaridomorpha</taxon>
        <taxon>Ascaridoidea</taxon>
        <taxon>Toxocaridae</taxon>
        <taxon>Toxocara</taxon>
    </lineage>
</organism>
<evidence type="ECO:0000256" key="8">
    <source>
        <dbReference type="ARBA" id="ARBA00023180"/>
    </source>
</evidence>
<feature type="transmembrane region" description="Helical" evidence="10">
    <location>
        <begin position="222"/>
        <end position="241"/>
    </location>
</feature>
<sequence length="394" mass="45537">MDPLRIVYSIAELLLSLHISLSNLLVLWVYLRTQHIRTVTNTYIFSLALTDFLAGTIGIPLTVYTVLTRAPHSYMPCLAIHSILCVLCTISTFHLLAIAIDKYVSICCKGQLMQQTSRYQRAVVLLTMAWTMGALVAILPLFSVQNSDRMRKNFTGECHFTHVIGYHYLVYVIFFGTIILPTILIIFCYTSIYSRIRDDEQQIKCFLRGRERERRIRSRRKLIRVLLMLVLTYSICWYPLYLLNTVDLFFTQYHSTTAMTLSAVVLSHFSCAINPLIYAYGMPGFKQALRQFFCLTTNDKNYQNSTYVCSAITTNKTRSISVDTRTTIRRNPTRKISAPIIQHRRQSRTAAHSQIPYDRYRCSLDHSNAAHKYSDVGRHSYYNRVRKKYSACSA</sequence>
<keyword evidence="6 10" id="KW-0472">Membrane</keyword>
<dbReference type="InterPro" id="IPR000276">
    <property type="entry name" value="GPCR_Rhodpsn"/>
</dbReference>
<feature type="domain" description="G-protein coupled receptors family 1 profile" evidence="11">
    <location>
        <begin position="22"/>
        <end position="278"/>
    </location>
</feature>
<evidence type="ECO:0000256" key="7">
    <source>
        <dbReference type="ARBA" id="ARBA00023170"/>
    </source>
</evidence>
<keyword evidence="5" id="KW-0297">G-protein coupled receptor</keyword>
<dbReference type="PRINTS" id="PR00237">
    <property type="entry name" value="GPCRRHODOPSN"/>
</dbReference>
<keyword evidence="8" id="KW-0325">Glycoprotein</keyword>
<feature type="transmembrane region" description="Helical" evidence="10">
    <location>
        <begin position="43"/>
        <end position="67"/>
    </location>
</feature>
<feature type="transmembrane region" description="Helical" evidence="10">
    <location>
        <begin position="6"/>
        <end position="31"/>
    </location>
</feature>
<keyword evidence="13" id="KW-1185">Reference proteome</keyword>
<dbReference type="InterPro" id="IPR017452">
    <property type="entry name" value="GPCR_Rhodpsn_7TM"/>
</dbReference>